<proteinExistence type="predicted"/>
<evidence type="ECO:0000313" key="3">
    <source>
        <dbReference type="Proteomes" id="UP000054047"/>
    </source>
</evidence>
<gene>
    <name evidence="2" type="ORF">ANCDUO_07688</name>
</gene>
<reference evidence="2 3" key="1">
    <citation type="submission" date="2013-12" db="EMBL/GenBank/DDBJ databases">
        <title>Draft genome of the parsitic nematode Ancylostoma duodenale.</title>
        <authorList>
            <person name="Mitreva M."/>
        </authorList>
    </citation>
    <scope>NUCLEOTIDE SEQUENCE [LARGE SCALE GENOMIC DNA]</scope>
    <source>
        <strain evidence="2 3">Zhejiang</strain>
    </source>
</reference>
<feature type="compositionally biased region" description="Basic and acidic residues" evidence="1">
    <location>
        <begin position="266"/>
        <end position="288"/>
    </location>
</feature>
<feature type="compositionally biased region" description="Low complexity" evidence="1">
    <location>
        <begin position="248"/>
        <end position="264"/>
    </location>
</feature>
<feature type="non-terminal residue" evidence="2">
    <location>
        <position position="519"/>
    </location>
</feature>
<protein>
    <submittedName>
        <fullName evidence="2">Uncharacterized protein</fullName>
    </submittedName>
</protein>
<keyword evidence="3" id="KW-1185">Reference proteome</keyword>
<dbReference type="OrthoDB" id="5868016at2759"/>
<evidence type="ECO:0000313" key="2">
    <source>
        <dbReference type="EMBL" id="KIH62035.1"/>
    </source>
</evidence>
<name>A0A0C2GLC7_9BILA</name>
<feature type="region of interest" description="Disordered" evidence="1">
    <location>
        <begin position="327"/>
        <end position="389"/>
    </location>
</feature>
<evidence type="ECO:0000256" key="1">
    <source>
        <dbReference type="SAM" id="MobiDB-lite"/>
    </source>
</evidence>
<dbReference type="Proteomes" id="UP000054047">
    <property type="component" value="Unassembled WGS sequence"/>
</dbReference>
<sequence>MADIGAAPFTSAPNLPLPALVVRPKRRFKVSTPVIKLPKRRTLDVGSGLDVSERSSVASASSVENVTRVKQRGRGRTVVTMAGDIDKSLSESVNLGHSPSKPVKVTAENKSEQSTSQSSSMPKKDVVRRRGKRARASGSTEGEKGPPAKIKDIGTAPVADRPKRLSAGKTLDFLAEETSSCSTPEDAPATSSKESESLNMVPAAPAHPISSPKREVPENEVKQDAPQSIAERVVDQEASNDTMEQDSGTDTSYSPSSASGSVDSAEGDKATDVKHSTRSSSKEDKGPEQKNITPEVNALTSFFIQVVAPLGAFVPLPVSSMQISYHLPEGDEESGKEKDSPALTSPKAEVVSSPMDEFKPAGEVDTTPQAAQDPAEVVPPETSSKPAPVVTPVHTMETRRRSLGKKARPIKIKLRLGCFPRVIPLNAGNENKTEEPESSKPAVPEAPVVKKAPAKKYISPWSRYIPSVKPVLGNIYYSDGTVEKLGVSVNAVMDRLLAEVCKDGITRHSAIVNKREKRK</sequence>
<feature type="compositionally biased region" description="Basic and acidic residues" evidence="1">
    <location>
        <begin position="141"/>
        <end position="152"/>
    </location>
</feature>
<organism evidence="2 3">
    <name type="scientific">Ancylostoma duodenale</name>
    <dbReference type="NCBI Taxonomy" id="51022"/>
    <lineage>
        <taxon>Eukaryota</taxon>
        <taxon>Metazoa</taxon>
        <taxon>Ecdysozoa</taxon>
        <taxon>Nematoda</taxon>
        <taxon>Chromadorea</taxon>
        <taxon>Rhabditida</taxon>
        <taxon>Rhabditina</taxon>
        <taxon>Rhabditomorpha</taxon>
        <taxon>Strongyloidea</taxon>
        <taxon>Ancylostomatidae</taxon>
        <taxon>Ancylostomatinae</taxon>
        <taxon>Ancylostoma</taxon>
    </lineage>
</organism>
<feature type="region of interest" description="Disordered" evidence="1">
    <location>
        <begin position="44"/>
        <end position="293"/>
    </location>
</feature>
<feature type="compositionally biased region" description="Low complexity" evidence="1">
    <location>
        <begin position="54"/>
        <end position="64"/>
    </location>
</feature>
<dbReference type="AlphaFoldDB" id="A0A0C2GLC7"/>
<feature type="compositionally biased region" description="Basic and acidic residues" evidence="1">
    <location>
        <begin position="212"/>
        <end position="223"/>
    </location>
</feature>
<feature type="compositionally biased region" description="Polar residues" evidence="1">
    <location>
        <begin position="237"/>
        <end position="246"/>
    </location>
</feature>
<feature type="compositionally biased region" description="Basic residues" evidence="1">
    <location>
        <begin position="126"/>
        <end position="135"/>
    </location>
</feature>
<accession>A0A0C2GLC7</accession>
<dbReference type="EMBL" id="KN729638">
    <property type="protein sequence ID" value="KIH62035.1"/>
    <property type="molecule type" value="Genomic_DNA"/>
</dbReference>